<dbReference type="RefSeq" id="WP_013158095.1">
    <property type="nucleotide sequence ID" value="NC_014212.1"/>
</dbReference>
<gene>
    <name evidence="2" type="ordered locus">Mesil_1648</name>
</gene>
<dbReference type="KEGG" id="msv:Mesil_1648"/>
<accession>D7BFI0</accession>
<dbReference type="PANTHER" id="PTHR47505:SF1">
    <property type="entry name" value="DNA UTILIZATION PROTEIN YHGH"/>
    <property type="match status" value="1"/>
</dbReference>
<evidence type="ECO:0000313" key="3">
    <source>
        <dbReference type="Proteomes" id="UP000001916"/>
    </source>
</evidence>
<name>D7BFI0_ALLS1</name>
<keyword evidence="2" id="KW-0808">Transferase</keyword>
<proteinExistence type="inferred from homology"/>
<dbReference type="CDD" id="cd06223">
    <property type="entry name" value="PRTases_typeI"/>
    <property type="match status" value="1"/>
</dbReference>
<evidence type="ECO:0000313" key="2">
    <source>
        <dbReference type="EMBL" id="ADH63533.1"/>
    </source>
</evidence>
<dbReference type="OrthoDB" id="9779910at2"/>
<dbReference type="EMBL" id="CP002042">
    <property type="protein sequence ID" value="ADH63533.1"/>
    <property type="molecule type" value="Genomic_DNA"/>
</dbReference>
<dbReference type="Proteomes" id="UP000001916">
    <property type="component" value="Chromosome"/>
</dbReference>
<keyword evidence="2" id="KW-0328">Glycosyltransferase</keyword>
<dbReference type="STRING" id="526227.Mesil_1648"/>
<dbReference type="InterPro" id="IPR051910">
    <property type="entry name" value="ComF/GntX_DNA_util-trans"/>
</dbReference>
<sequence length="206" mass="22430">MAWLEALFGLKCPGCGKSLDSSGLCQDCRAQLEWQQAYGILFLGSYQRWGGLSRSIKYGGKRDVADLIAQEWAKGIAYHRWRLAGVTAVPTLPHRQIRRGYNQAELLGRALAKAAGVPYQNVLSRVRYAPSQTQRTGVSKASLPAGTFVPRQKVSGAWLLVDDVITSGTTFRLARKALLEAGAGQVYGACIAVKSSKALQDLSWDT</sequence>
<dbReference type="PANTHER" id="PTHR47505">
    <property type="entry name" value="DNA UTILIZATION PROTEIN YHGH"/>
    <property type="match status" value="1"/>
</dbReference>
<organism evidence="2 3">
    <name type="scientific">Allomeiothermus silvanus (strain ATCC 700542 / DSM 9946 / NBRC 106475 / NCIMB 13440 / VI-R2)</name>
    <name type="common">Thermus silvanus</name>
    <dbReference type="NCBI Taxonomy" id="526227"/>
    <lineage>
        <taxon>Bacteria</taxon>
        <taxon>Thermotogati</taxon>
        <taxon>Deinococcota</taxon>
        <taxon>Deinococci</taxon>
        <taxon>Thermales</taxon>
        <taxon>Thermaceae</taxon>
        <taxon>Allomeiothermus</taxon>
    </lineage>
</organism>
<keyword evidence="3" id="KW-1185">Reference proteome</keyword>
<dbReference type="Gene3D" id="3.40.50.2020">
    <property type="match status" value="1"/>
</dbReference>
<dbReference type="HOGENOM" id="CLU_054549_1_0_0"/>
<dbReference type="InterPro" id="IPR000836">
    <property type="entry name" value="PRTase_dom"/>
</dbReference>
<dbReference type="InterPro" id="IPR029057">
    <property type="entry name" value="PRTase-like"/>
</dbReference>
<dbReference type="SUPFAM" id="SSF53271">
    <property type="entry name" value="PRTase-like"/>
    <property type="match status" value="1"/>
</dbReference>
<dbReference type="eggNOG" id="COG1040">
    <property type="taxonomic scope" value="Bacteria"/>
</dbReference>
<reference evidence="2 3" key="1">
    <citation type="journal article" date="2010" name="Stand. Genomic Sci.">
        <title>Complete genome sequence of Meiothermus silvanus type strain (VI-R2).</title>
        <authorList>
            <person name="Sikorski J."/>
            <person name="Tindall B.J."/>
            <person name="Lowry S."/>
            <person name="Lucas S."/>
            <person name="Nolan M."/>
            <person name="Copeland A."/>
            <person name="Glavina Del Rio T."/>
            <person name="Tice H."/>
            <person name="Cheng J.F."/>
            <person name="Han C."/>
            <person name="Pitluck S."/>
            <person name="Liolios K."/>
            <person name="Ivanova N."/>
            <person name="Mavromatis K."/>
            <person name="Mikhailova N."/>
            <person name="Pati A."/>
            <person name="Goodwin L."/>
            <person name="Chen A."/>
            <person name="Palaniappan K."/>
            <person name="Land M."/>
            <person name="Hauser L."/>
            <person name="Chang Y.J."/>
            <person name="Jeffries C.D."/>
            <person name="Rohde M."/>
            <person name="Goker M."/>
            <person name="Woyke T."/>
            <person name="Bristow J."/>
            <person name="Eisen J.A."/>
            <person name="Markowitz V."/>
            <person name="Hugenholtz P."/>
            <person name="Kyrpides N.C."/>
            <person name="Klenk H.P."/>
            <person name="Lapidus A."/>
        </authorList>
    </citation>
    <scope>NUCLEOTIDE SEQUENCE [LARGE SCALE GENOMIC DNA]</scope>
    <source>
        <strain evidence="3">ATCC 700542 / DSM 9946 / VI-R2</strain>
    </source>
</reference>
<evidence type="ECO:0000256" key="1">
    <source>
        <dbReference type="ARBA" id="ARBA00008007"/>
    </source>
</evidence>
<dbReference type="GO" id="GO:0016757">
    <property type="term" value="F:glycosyltransferase activity"/>
    <property type="evidence" value="ECO:0007669"/>
    <property type="project" value="UniProtKB-KW"/>
</dbReference>
<comment type="similarity">
    <text evidence="1">Belongs to the ComF/GntX family.</text>
</comment>
<dbReference type="AlphaFoldDB" id="D7BFI0"/>
<protein>
    <submittedName>
        <fullName evidence="2">Phosphoribosyltransferase</fullName>
    </submittedName>
</protein>